<dbReference type="Proteomes" id="UP001283361">
    <property type="component" value="Unassembled WGS sequence"/>
</dbReference>
<accession>A0AAE0YN10</accession>
<gene>
    <name evidence="1" type="ORF">RRG08_044608</name>
</gene>
<proteinExistence type="predicted"/>
<comment type="caution">
    <text evidence="1">The sequence shown here is derived from an EMBL/GenBank/DDBJ whole genome shotgun (WGS) entry which is preliminary data.</text>
</comment>
<reference evidence="1" key="1">
    <citation type="journal article" date="2023" name="G3 (Bethesda)">
        <title>A reference genome for the long-term kleptoplast-retaining sea slug Elysia crispata morphotype clarki.</title>
        <authorList>
            <person name="Eastman K.E."/>
            <person name="Pendleton A.L."/>
            <person name="Shaikh M.A."/>
            <person name="Suttiyut T."/>
            <person name="Ogas R."/>
            <person name="Tomko P."/>
            <person name="Gavelis G."/>
            <person name="Widhalm J.R."/>
            <person name="Wisecaver J.H."/>
        </authorList>
    </citation>
    <scope>NUCLEOTIDE SEQUENCE</scope>
    <source>
        <strain evidence="1">ECLA1</strain>
    </source>
</reference>
<sequence length="102" mass="11502">MQKLEQCSKEAATLKTARINLVLRDGFARHPRDTSSCCDHINGVRTVAAYLMLALHVFIPKIQDRLAVLTGALDSAYRLKRDIPFPQLLQVNKIRLSNLNKS</sequence>
<organism evidence="1 2">
    <name type="scientific">Elysia crispata</name>
    <name type="common">lettuce slug</name>
    <dbReference type="NCBI Taxonomy" id="231223"/>
    <lineage>
        <taxon>Eukaryota</taxon>
        <taxon>Metazoa</taxon>
        <taxon>Spiralia</taxon>
        <taxon>Lophotrochozoa</taxon>
        <taxon>Mollusca</taxon>
        <taxon>Gastropoda</taxon>
        <taxon>Heterobranchia</taxon>
        <taxon>Euthyneura</taxon>
        <taxon>Panpulmonata</taxon>
        <taxon>Sacoglossa</taxon>
        <taxon>Placobranchoidea</taxon>
        <taxon>Plakobranchidae</taxon>
        <taxon>Elysia</taxon>
    </lineage>
</organism>
<evidence type="ECO:0000313" key="2">
    <source>
        <dbReference type="Proteomes" id="UP001283361"/>
    </source>
</evidence>
<dbReference type="EMBL" id="JAWDGP010005840">
    <property type="protein sequence ID" value="KAK3751030.1"/>
    <property type="molecule type" value="Genomic_DNA"/>
</dbReference>
<keyword evidence="2" id="KW-1185">Reference proteome</keyword>
<name>A0AAE0YN10_9GAST</name>
<protein>
    <submittedName>
        <fullName evidence="1">Uncharacterized protein</fullName>
    </submittedName>
</protein>
<evidence type="ECO:0000313" key="1">
    <source>
        <dbReference type="EMBL" id="KAK3751030.1"/>
    </source>
</evidence>
<dbReference type="AlphaFoldDB" id="A0AAE0YN10"/>